<protein>
    <submittedName>
        <fullName evidence="5">FadR/GntR family transcriptional regulator</fullName>
    </submittedName>
</protein>
<dbReference type="InterPro" id="IPR036388">
    <property type="entry name" value="WH-like_DNA-bd_sf"/>
</dbReference>
<evidence type="ECO:0000313" key="6">
    <source>
        <dbReference type="Proteomes" id="UP001500483"/>
    </source>
</evidence>
<dbReference type="InterPro" id="IPR036390">
    <property type="entry name" value="WH_DNA-bd_sf"/>
</dbReference>
<dbReference type="RefSeq" id="WP_258348816.1">
    <property type="nucleotide sequence ID" value="NZ_BAAAYK010000038.1"/>
</dbReference>
<dbReference type="Proteomes" id="UP001500483">
    <property type="component" value="Unassembled WGS sequence"/>
</dbReference>
<dbReference type="Pfam" id="PF07729">
    <property type="entry name" value="FCD"/>
    <property type="match status" value="1"/>
</dbReference>
<keyword evidence="1" id="KW-0805">Transcription regulation</keyword>
<evidence type="ECO:0000259" key="4">
    <source>
        <dbReference type="PROSITE" id="PS50949"/>
    </source>
</evidence>
<proteinExistence type="predicted"/>
<evidence type="ECO:0000256" key="2">
    <source>
        <dbReference type="ARBA" id="ARBA00023125"/>
    </source>
</evidence>
<organism evidence="5 6">
    <name type="scientific">Saccharopolyspora gregorii</name>
    <dbReference type="NCBI Taxonomy" id="33914"/>
    <lineage>
        <taxon>Bacteria</taxon>
        <taxon>Bacillati</taxon>
        <taxon>Actinomycetota</taxon>
        <taxon>Actinomycetes</taxon>
        <taxon>Pseudonocardiales</taxon>
        <taxon>Pseudonocardiaceae</taxon>
        <taxon>Saccharopolyspora</taxon>
    </lineage>
</organism>
<dbReference type="PANTHER" id="PTHR43537:SF5">
    <property type="entry name" value="UXU OPERON TRANSCRIPTIONAL REGULATOR"/>
    <property type="match status" value="1"/>
</dbReference>
<dbReference type="InterPro" id="IPR011711">
    <property type="entry name" value="GntR_C"/>
</dbReference>
<dbReference type="Pfam" id="PF00392">
    <property type="entry name" value="GntR"/>
    <property type="match status" value="1"/>
</dbReference>
<dbReference type="SUPFAM" id="SSF46785">
    <property type="entry name" value="Winged helix' DNA-binding domain"/>
    <property type="match status" value="1"/>
</dbReference>
<dbReference type="Gene3D" id="1.20.120.530">
    <property type="entry name" value="GntR ligand-binding domain-like"/>
    <property type="match status" value="1"/>
</dbReference>
<dbReference type="EMBL" id="BAAAYK010000038">
    <property type="protein sequence ID" value="GAA3357500.1"/>
    <property type="molecule type" value="Genomic_DNA"/>
</dbReference>
<accession>A0ABP6RMW9</accession>
<evidence type="ECO:0000313" key="5">
    <source>
        <dbReference type="EMBL" id="GAA3357500.1"/>
    </source>
</evidence>
<gene>
    <name evidence="5" type="ORF">GCM10020366_25810</name>
</gene>
<dbReference type="Gene3D" id="1.10.10.10">
    <property type="entry name" value="Winged helix-like DNA-binding domain superfamily/Winged helix DNA-binding domain"/>
    <property type="match status" value="1"/>
</dbReference>
<dbReference type="CDD" id="cd07377">
    <property type="entry name" value="WHTH_GntR"/>
    <property type="match status" value="1"/>
</dbReference>
<evidence type="ECO:0000256" key="3">
    <source>
        <dbReference type="ARBA" id="ARBA00023163"/>
    </source>
</evidence>
<name>A0ABP6RMW9_9PSEU</name>
<dbReference type="PANTHER" id="PTHR43537">
    <property type="entry name" value="TRANSCRIPTIONAL REGULATOR, GNTR FAMILY"/>
    <property type="match status" value="1"/>
</dbReference>
<reference evidence="6" key="1">
    <citation type="journal article" date="2019" name="Int. J. Syst. Evol. Microbiol.">
        <title>The Global Catalogue of Microorganisms (GCM) 10K type strain sequencing project: providing services to taxonomists for standard genome sequencing and annotation.</title>
        <authorList>
            <consortium name="The Broad Institute Genomics Platform"/>
            <consortium name="The Broad Institute Genome Sequencing Center for Infectious Disease"/>
            <person name="Wu L."/>
            <person name="Ma J."/>
        </authorList>
    </citation>
    <scope>NUCLEOTIDE SEQUENCE [LARGE SCALE GENOMIC DNA]</scope>
    <source>
        <strain evidence="6">JCM 9687</strain>
    </source>
</reference>
<dbReference type="SMART" id="SM00345">
    <property type="entry name" value="HTH_GNTR"/>
    <property type="match status" value="1"/>
</dbReference>
<dbReference type="SUPFAM" id="SSF48008">
    <property type="entry name" value="GntR ligand-binding domain-like"/>
    <property type="match status" value="1"/>
</dbReference>
<keyword evidence="6" id="KW-1185">Reference proteome</keyword>
<dbReference type="InterPro" id="IPR008920">
    <property type="entry name" value="TF_FadR/GntR_C"/>
</dbReference>
<feature type="domain" description="HTH gntR-type" evidence="4">
    <location>
        <begin position="10"/>
        <end position="78"/>
    </location>
</feature>
<dbReference type="PROSITE" id="PS50949">
    <property type="entry name" value="HTH_GNTR"/>
    <property type="match status" value="1"/>
</dbReference>
<keyword evidence="3" id="KW-0804">Transcription</keyword>
<sequence>MAEDTAPGEIRRSDEVVAGLLRRILDGRLRPGDRLPAERDLATEYGVSRTALREAMSNLTGRGLIASRGGSGLRITAVAPERAQEALFLYLRDNDLDYRSIHEVREVIEVHAAGAAAERGDAETALLLSAANEELRASGEDVARAVAADFEFHRLVSVMAGNEIFSLLLSSLRGGLIRVREHNLTLRAAHQEACDSHQAIVDAITAHDPDAARAAMASHLSAVFGYWHGD</sequence>
<keyword evidence="2" id="KW-0238">DNA-binding</keyword>
<evidence type="ECO:0000256" key="1">
    <source>
        <dbReference type="ARBA" id="ARBA00023015"/>
    </source>
</evidence>
<dbReference type="InterPro" id="IPR000524">
    <property type="entry name" value="Tscrpt_reg_HTH_GntR"/>
</dbReference>
<dbReference type="PRINTS" id="PR00035">
    <property type="entry name" value="HTHGNTR"/>
</dbReference>
<comment type="caution">
    <text evidence="5">The sequence shown here is derived from an EMBL/GenBank/DDBJ whole genome shotgun (WGS) entry which is preliminary data.</text>
</comment>
<dbReference type="SMART" id="SM00895">
    <property type="entry name" value="FCD"/>
    <property type="match status" value="1"/>
</dbReference>